<dbReference type="Gene3D" id="2.60.120.260">
    <property type="entry name" value="Galactose-binding domain-like"/>
    <property type="match status" value="1"/>
</dbReference>
<dbReference type="NCBIfam" id="TIGR00976">
    <property type="entry name" value="CocE_NonD"/>
    <property type="match status" value="1"/>
</dbReference>
<dbReference type="PANTHER" id="PTHR43056">
    <property type="entry name" value="PEPTIDASE S9 PROLYL OLIGOPEPTIDASE"/>
    <property type="match status" value="1"/>
</dbReference>
<sequence length="592" mass="67046">MNMIIEQNVMVPMRDGVKLATDIYRPAEDGQRPVLLIRIPYDKDLRFPLPGWEERRMNLEINMNLQRVIEAGYVVVAQDIRGRYASEGQFTPFLAEAQDGADTIAWAAEQPWSTGQVGMYGLSYAGLTQWRAAMEQPVALRAIIPSQCPYSGGIYPYLGGAFMLAMALTWVSGDFAAEEMRRQIKEGRAKPEDLEALMRAVEDVPARVRHLPLNDQPILRAAAPYYLDWLAHPGLDEYWRPFMPADFTERITIPALTISGWYDIFLRDDLKRYQDLKQRAGSEFARRQQHLIIGPWSHANFMFGYPDRSYGEDGKEVSPQAVEMLTDIQLRWFDHWLKGLDNGVERDKPVRIFVMGIDQWRAEEAWPLPDTHYRPYYLHSAGHANTVNGDGQLLQTAPRQAGQDVYSYDPHNPVPTMSGTRDPEQQGNIGPFDQSEVEQRADVLCYSSEPLEHQVEVTGPLELVLYASSSARDTDFTGKLVDVHPNGRAEMLTDGILRARYRESLAQPTLLEPDHVYELHIDLGSTANVFLAGHRIRLEISSSNFPRFERNPNSGGPVAAARAEDFVPAVNRIQHSAEYPSRLILPIIERAG</sequence>
<dbReference type="Proteomes" id="UP000290365">
    <property type="component" value="Chromosome"/>
</dbReference>
<dbReference type="EMBL" id="CP035758">
    <property type="protein sequence ID" value="QBD75838.1"/>
    <property type="molecule type" value="Genomic_DNA"/>
</dbReference>
<dbReference type="SUPFAM" id="SSF49785">
    <property type="entry name" value="Galactose-binding domain-like"/>
    <property type="match status" value="1"/>
</dbReference>
<dbReference type="SMART" id="SM00939">
    <property type="entry name" value="PepX_C"/>
    <property type="match status" value="1"/>
</dbReference>
<evidence type="ECO:0000313" key="3">
    <source>
        <dbReference type="EMBL" id="QBD75838.1"/>
    </source>
</evidence>
<organism evidence="3 4">
    <name type="scientific">Ktedonosporobacter rubrisoli</name>
    <dbReference type="NCBI Taxonomy" id="2509675"/>
    <lineage>
        <taxon>Bacteria</taxon>
        <taxon>Bacillati</taxon>
        <taxon>Chloroflexota</taxon>
        <taxon>Ktedonobacteria</taxon>
        <taxon>Ktedonobacterales</taxon>
        <taxon>Ktedonosporobacteraceae</taxon>
        <taxon>Ktedonosporobacter</taxon>
    </lineage>
</organism>
<dbReference type="Gene3D" id="1.10.3020.10">
    <property type="entry name" value="alpha-amino acid ester hydrolase ( Helical cap domain)"/>
    <property type="match status" value="1"/>
</dbReference>
<dbReference type="SUPFAM" id="SSF53474">
    <property type="entry name" value="alpha/beta-Hydrolases"/>
    <property type="match status" value="1"/>
</dbReference>
<dbReference type="RefSeq" id="WP_129886435.1">
    <property type="nucleotide sequence ID" value="NZ_CP035758.1"/>
</dbReference>
<name>A0A4P6JKX6_KTERU</name>
<dbReference type="PANTHER" id="PTHR43056:SF10">
    <property type="entry name" value="COCE_NOND FAMILY, PUTATIVE (AFU_ORTHOLOGUE AFUA_7G00600)-RELATED"/>
    <property type="match status" value="1"/>
</dbReference>
<dbReference type="InterPro" id="IPR050585">
    <property type="entry name" value="Xaa-Pro_dipeptidyl-ppase/CocE"/>
</dbReference>
<evidence type="ECO:0000313" key="4">
    <source>
        <dbReference type="Proteomes" id="UP000290365"/>
    </source>
</evidence>
<keyword evidence="1 3" id="KW-0378">Hydrolase</keyword>
<dbReference type="GO" id="GO:0008239">
    <property type="term" value="F:dipeptidyl-peptidase activity"/>
    <property type="evidence" value="ECO:0007669"/>
    <property type="project" value="InterPro"/>
</dbReference>
<dbReference type="InterPro" id="IPR029058">
    <property type="entry name" value="AB_hydrolase_fold"/>
</dbReference>
<feature type="domain" description="Xaa-Pro dipeptidyl-peptidase C-terminal" evidence="2">
    <location>
        <begin position="330"/>
        <end position="584"/>
    </location>
</feature>
<keyword evidence="4" id="KW-1185">Reference proteome</keyword>
<proteinExistence type="predicted"/>
<dbReference type="OrthoDB" id="319764at2"/>
<dbReference type="Pfam" id="PF08530">
    <property type="entry name" value="PepX_C"/>
    <property type="match status" value="1"/>
</dbReference>
<dbReference type="Gene3D" id="3.40.50.1820">
    <property type="entry name" value="alpha/beta hydrolase"/>
    <property type="match status" value="1"/>
</dbReference>
<dbReference type="InterPro" id="IPR005674">
    <property type="entry name" value="CocE/Ser_esterase"/>
</dbReference>
<dbReference type="AlphaFoldDB" id="A0A4P6JKX6"/>
<dbReference type="KEGG" id="kbs:EPA93_07390"/>
<accession>A0A4P6JKX6</accession>
<protein>
    <submittedName>
        <fullName evidence="3">CocE/NonD family hydrolase</fullName>
    </submittedName>
</protein>
<reference evidence="3 4" key="1">
    <citation type="submission" date="2019-01" db="EMBL/GenBank/DDBJ databases">
        <title>Ktedonosporobacter rubrisoli SCAWS-G2.</title>
        <authorList>
            <person name="Huang Y."/>
            <person name="Yan B."/>
        </authorList>
    </citation>
    <scope>NUCLEOTIDE SEQUENCE [LARGE SCALE GENOMIC DNA]</scope>
    <source>
        <strain evidence="3 4">SCAWS-G2</strain>
    </source>
</reference>
<dbReference type="InterPro" id="IPR000383">
    <property type="entry name" value="Xaa-Pro-like_dom"/>
</dbReference>
<evidence type="ECO:0000259" key="2">
    <source>
        <dbReference type="SMART" id="SM00939"/>
    </source>
</evidence>
<dbReference type="Pfam" id="PF02129">
    <property type="entry name" value="Peptidase_S15"/>
    <property type="match status" value="1"/>
</dbReference>
<dbReference type="InterPro" id="IPR013736">
    <property type="entry name" value="Xaa-Pro_dipept_C"/>
</dbReference>
<gene>
    <name evidence="3" type="ORF">EPA93_07390</name>
</gene>
<evidence type="ECO:0000256" key="1">
    <source>
        <dbReference type="ARBA" id="ARBA00022801"/>
    </source>
</evidence>
<dbReference type="InterPro" id="IPR008979">
    <property type="entry name" value="Galactose-bd-like_sf"/>
</dbReference>